<dbReference type="RefSeq" id="WP_021704191.1">
    <property type="nucleotide sequence ID" value="NZ_BATJ01000003.1"/>
</dbReference>
<dbReference type="PROSITE" id="PS50110">
    <property type="entry name" value="RESPONSE_REGULATORY"/>
    <property type="match status" value="1"/>
</dbReference>
<name>U2ZES6_VIBPR</name>
<feature type="modified residue" description="4-aspartylphosphate" evidence="1">
    <location>
        <position position="53"/>
    </location>
</feature>
<evidence type="ECO:0000313" key="3">
    <source>
        <dbReference type="EMBL" id="GAD66201.1"/>
    </source>
</evidence>
<dbReference type="GO" id="GO:0000160">
    <property type="term" value="P:phosphorelay signal transduction system"/>
    <property type="evidence" value="ECO:0007669"/>
    <property type="project" value="InterPro"/>
</dbReference>
<evidence type="ECO:0000259" key="2">
    <source>
        <dbReference type="PROSITE" id="PS50110"/>
    </source>
</evidence>
<proteinExistence type="predicted"/>
<dbReference type="Gene3D" id="3.40.50.2300">
    <property type="match status" value="1"/>
</dbReference>
<organism evidence="3 4">
    <name type="scientific">Vibrio proteolyticus NBRC 13287</name>
    <dbReference type="NCBI Taxonomy" id="1219065"/>
    <lineage>
        <taxon>Bacteria</taxon>
        <taxon>Pseudomonadati</taxon>
        <taxon>Pseudomonadota</taxon>
        <taxon>Gammaproteobacteria</taxon>
        <taxon>Vibrionales</taxon>
        <taxon>Vibrionaceae</taxon>
        <taxon>Vibrio</taxon>
    </lineage>
</organism>
<dbReference type="InterPro" id="IPR011006">
    <property type="entry name" value="CheY-like_superfamily"/>
</dbReference>
<dbReference type="eggNOG" id="COG0745">
    <property type="taxonomic scope" value="Bacteria"/>
</dbReference>
<keyword evidence="4" id="KW-1185">Reference proteome</keyword>
<dbReference type="Proteomes" id="UP000016570">
    <property type="component" value="Unassembled WGS sequence"/>
</dbReference>
<dbReference type="SUPFAM" id="SSF52172">
    <property type="entry name" value="CheY-like"/>
    <property type="match status" value="1"/>
</dbReference>
<dbReference type="EMBL" id="BATJ01000003">
    <property type="protein sequence ID" value="GAD66201.1"/>
    <property type="molecule type" value="Genomic_DNA"/>
</dbReference>
<keyword evidence="1" id="KW-0597">Phosphoprotein</keyword>
<comment type="caution">
    <text evidence="3">The sequence shown here is derived from an EMBL/GenBank/DDBJ whole genome shotgun (WGS) entry which is preliminary data.</text>
</comment>
<dbReference type="STRING" id="1219065.VPR01S_03_01100"/>
<evidence type="ECO:0000256" key="1">
    <source>
        <dbReference type="PROSITE-ProRule" id="PRU00169"/>
    </source>
</evidence>
<dbReference type="AlphaFoldDB" id="U2ZES6"/>
<protein>
    <recommendedName>
        <fullName evidence="2">Response regulatory domain-containing protein</fullName>
    </recommendedName>
</protein>
<dbReference type="InterPro" id="IPR001789">
    <property type="entry name" value="Sig_transdc_resp-reg_receiver"/>
</dbReference>
<sequence>MILIVEDDAHKSSQIMEVFNSVLGNETEVTLVDNVMDAVRFLIDHTPEKIILDMSLPSHKALPGQGTPVPLPTGGIEVLFELKMKNLMDLPVLILTQYPEIEIEKDLIPVQESAATFEEEYGFMAIEACYYDHSNNEPWKKKTMEFLK</sequence>
<accession>U2ZES6</accession>
<gene>
    <name evidence="3" type="ORF">VPR01S_03_01100</name>
</gene>
<reference evidence="3 4" key="1">
    <citation type="submission" date="2013-09" db="EMBL/GenBank/DDBJ databases">
        <title>Whole genome shotgun sequence of Vibrio proteolyticus NBRC 13287.</title>
        <authorList>
            <person name="Isaki S."/>
            <person name="Hosoyama A."/>
            <person name="Numata M."/>
            <person name="Hashimoto M."/>
            <person name="Hosoyama Y."/>
            <person name="Tsuchikane K."/>
            <person name="Noguchi M."/>
            <person name="Hirakata S."/>
            <person name="Ichikawa N."/>
            <person name="Ohji S."/>
            <person name="Yamazoe A."/>
            <person name="Fujita N."/>
        </authorList>
    </citation>
    <scope>NUCLEOTIDE SEQUENCE [LARGE SCALE GENOMIC DNA]</scope>
    <source>
        <strain evidence="3 4">NBRC 13287</strain>
    </source>
</reference>
<feature type="domain" description="Response regulatory" evidence="2">
    <location>
        <begin position="1"/>
        <end position="130"/>
    </location>
</feature>
<evidence type="ECO:0000313" key="4">
    <source>
        <dbReference type="Proteomes" id="UP000016570"/>
    </source>
</evidence>